<evidence type="ECO:0000256" key="1">
    <source>
        <dbReference type="SAM" id="SignalP"/>
    </source>
</evidence>
<sequence>MKRVTRMIVLFLSLVCLSSCGLLEKELPIISDIAELGTVKTDKITDDVTRTVTIIKFKPKEYFQNKTRTYPFSQAEVTIFYKVGKALKPLLHTQFNQQGELKNELLKDVPQGVQTLYFSIKLGNKKMGYITQPNNSPYNFVIPYTITDKTSEINDEFLTSFKQSEKKKLAFRYHSANRALNYYVQVYEDQVASVSLAKKILNNKTDVRFKPIDIVWEYDFEKGRGNGFYRKGYQKAGKPNIVVRNGDNFEDDYLLKEILHEWAHWNMFCLLGDKMAPQGYQKHNTYNDITGVSYKEGWALFQTTRYNNGYHWAKRHDLQVQTLINDDGMPIYGRSTNKTVRGILMDLFDKSNVDETFDITQSFKLDTVTLAKKSQLAEGIMYLAMIESKATTLAEYLTYIETNYVNTANEKKRYQLLLKINGLSDVGEFTLGEIKEN</sequence>
<evidence type="ECO:0000313" key="2">
    <source>
        <dbReference type="EMBL" id="WEG72477.1"/>
    </source>
</evidence>
<feature type="chain" id="PRO_5042024052" description="Lipoprotein" evidence="1">
    <location>
        <begin position="25"/>
        <end position="437"/>
    </location>
</feature>
<dbReference type="Proteomes" id="UP001179647">
    <property type="component" value="Chromosome"/>
</dbReference>
<keyword evidence="1" id="KW-0732">Signal</keyword>
<evidence type="ECO:0000313" key="3">
    <source>
        <dbReference type="Proteomes" id="UP001179647"/>
    </source>
</evidence>
<dbReference type="KEGG" id="vie:OL234_05680"/>
<accession>A0AAF0CTC9</accession>
<proteinExistence type="predicted"/>
<keyword evidence="3" id="KW-1185">Reference proteome</keyword>
<gene>
    <name evidence="2" type="ORF">OL234_05680</name>
</gene>
<evidence type="ECO:0008006" key="4">
    <source>
        <dbReference type="Google" id="ProtNLM"/>
    </source>
</evidence>
<protein>
    <recommendedName>
        <fullName evidence="4">Lipoprotein</fullName>
    </recommendedName>
</protein>
<dbReference type="EMBL" id="CP110232">
    <property type="protein sequence ID" value="WEG72477.1"/>
    <property type="molecule type" value="Genomic_DNA"/>
</dbReference>
<dbReference type="AlphaFoldDB" id="A0AAF0CTC9"/>
<feature type="signal peptide" evidence="1">
    <location>
        <begin position="1"/>
        <end position="24"/>
    </location>
</feature>
<reference evidence="2" key="1">
    <citation type="submission" date="2022-10" db="EMBL/GenBank/DDBJ databases">
        <title>Vagococcus sp. isolated from poultry meat.</title>
        <authorList>
            <person name="Johansson P."/>
            <person name="Bjorkroth J."/>
        </authorList>
    </citation>
    <scope>NUCLEOTIDE SEQUENCE</scope>
    <source>
        <strain evidence="2">STAA11</strain>
    </source>
</reference>
<organism evidence="2 3">
    <name type="scientific">Vagococcus intermedius</name>
    <dbReference type="NCBI Taxonomy" id="2991418"/>
    <lineage>
        <taxon>Bacteria</taxon>
        <taxon>Bacillati</taxon>
        <taxon>Bacillota</taxon>
        <taxon>Bacilli</taxon>
        <taxon>Lactobacillales</taxon>
        <taxon>Enterococcaceae</taxon>
        <taxon>Vagococcus</taxon>
    </lineage>
</organism>
<name>A0AAF0CTC9_9ENTE</name>
<dbReference type="RefSeq" id="WP_275468280.1">
    <property type="nucleotide sequence ID" value="NZ_CP110232.1"/>
</dbReference>